<comment type="caution">
    <text evidence="7">The sequence shown here is derived from an EMBL/GenBank/DDBJ whole genome shotgun (WGS) entry which is preliminary data.</text>
</comment>
<evidence type="ECO:0000256" key="3">
    <source>
        <dbReference type="ARBA" id="ARBA00022741"/>
    </source>
</evidence>
<dbReference type="Proteomes" id="UP000641910">
    <property type="component" value="Unassembled WGS sequence"/>
</dbReference>
<dbReference type="Gene3D" id="3.40.50.12780">
    <property type="entry name" value="N-terminal domain of ligase-like"/>
    <property type="match status" value="1"/>
</dbReference>
<dbReference type="SUPFAM" id="SSF56801">
    <property type="entry name" value="Acetyl-CoA synthetase-like"/>
    <property type="match status" value="1"/>
</dbReference>
<dbReference type="PANTHER" id="PTHR43605">
    <property type="entry name" value="ACYL-COENZYME A SYNTHETASE"/>
    <property type="match status" value="1"/>
</dbReference>
<keyword evidence="4" id="KW-0067">ATP-binding</keyword>
<accession>A0ABS0QH00</accession>
<dbReference type="GO" id="GO:0016874">
    <property type="term" value="F:ligase activity"/>
    <property type="evidence" value="ECO:0007669"/>
    <property type="project" value="UniProtKB-KW"/>
</dbReference>
<protein>
    <submittedName>
        <fullName evidence="7">Acyl--CoA ligase</fullName>
    </submittedName>
</protein>
<sequence>MRDWEGIWMAKLYNLTQDIDRHAQSGKEAIRWVNAEGKRRSFSYSELKERSDRLAKGMVELGLDKGDRVMILLPRIPEAYLSYIACLKAGLVVIPGSEMLRASDIAYRLRHSGAKAVIAHASLAERVEEAEKQSQSLHSRLIHGEERDGWKPLLSLNGSALTELPETTEEDMAFLSYTSGTTGNPKGVIHHHSWAIAHQKTATEAWLDIQTDDVVWATASPGWAKWIWSPFVSTLGAGATAFVYHGTFDAKTYLELLQDEKINVLCCTPTEYRMMAKLDNLKDYQLYLRSAVSAGEPLNREVIQVFQTHFGIRVRDGYGQTENTLLVATMKDMETKQGSMGKPTPGNKVAIINDEGKEVPAGEVGHIAVHRSSPALFKGYYQDPERTRQAFIGDWYLTGDRARKDEDGYFWFEGRADDIIISSGYTIGPFEVEDALVKHPAVKECAVVASPHEVRGSIVKAFVVLKEGFSPSEELIQKLQDHVKKITAPYKYPREIEFVGHLPKTASGKIRRVELRNLEKQRKQASS</sequence>
<organism evidence="7 8">
    <name type="scientific">Thermoactinomyces vulgaris</name>
    <dbReference type="NCBI Taxonomy" id="2026"/>
    <lineage>
        <taxon>Bacteria</taxon>
        <taxon>Bacillati</taxon>
        <taxon>Bacillota</taxon>
        <taxon>Bacilli</taxon>
        <taxon>Bacillales</taxon>
        <taxon>Thermoactinomycetaceae</taxon>
        <taxon>Thermoactinomyces</taxon>
    </lineage>
</organism>
<dbReference type="InterPro" id="IPR000873">
    <property type="entry name" value="AMP-dep_synth/lig_dom"/>
</dbReference>
<evidence type="ECO:0000259" key="5">
    <source>
        <dbReference type="Pfam" id="PF00501"/>
    </source>
</evidence>
<evidence type="ECO:0000256" key="4">
    <source>
        <dbReference type="ARBA" id="ARBA00022840"/>
    </source>
</evidence>
<evidence type="ECO:0000256" key="1">
    <source>
        <dbReference type="ARBA" id="ARBA00006432"/>
    </source>
</evidence>
<evidence type="ECO:0000259" key="6">
    <source>
        <dbReference type="Pfam" id="PF13193"/>
    </source>
</evidence>
<reference evidence="7 8" key="1">
    <citation type="submission" date="2020-12" db="EMBL/GenBank/DDBJ databases">
        <title>WGS of Thermoactinomyces spp.</title>
        <authorList>
            <person name="Cheng K."/>
        </authorList>
    </citation>
    <scope>NUCLEOTIDE SEQUENCE [LARGE SCALE GENOMIC DNA]</scope>
    <source>
        <strain evidence="8">CICC 10650\ACCC 41061</strain>
    </source>
</reference>
<name>A0ABS0QH00_THEVU</name>
<keyword evidence="3" id="KW-0547">Nucleotide-binding</keyword>
<dbReference type="InterPro" id="IPR025110">
    <property type="entry name" value="AMP-bd_C"/>
</dbReference>
<dbReference type="InterPro" id="IPR051087">
    <property type="entry name" value="Mitochondrial_ACSM"/>
</dbReference>
<dbReference type="InterPro" id="IPR020845">
    <property type="entry name" value="AMP-binding_CS"/>
</dbReference>
<dbReference type="CDD" id="cd05972">
    <property type="entry name" value="MACS_like"/>
    <property type="match status" value="1"/>
</dbReference>
<feature type="domain" description="AMP-dependent synthetase/ligase" evidence="5">
    <location>
        <begin position="24"/>
        <end position="381"/>
    </location>
</feature>
<evidence type="ECO:0000313" key="8">
    <source>
        <dbReference type="Proteomes" id="UP000641910"/>
    </source>
</evidence>
<dbReference type="Gene3D" id="3.30.300.30">
    <property type="match status" value="1"/>
</dbReference>
<dbReference type="PROSITE" id="PS00455">
    <property type="entry name" value="AMP_BINDING"/>
    <property type="match status" value="1"/>
</dbReference>
<dbReference type="EMBL" id="JAECVU010000003">
    <property type="protein sequence ID" value="MBH8588545.1"/>
    <property type="molecule type" value="Genomic_DNA"/>
</dbReference>
<keyword evidence="8" id="KW-1185">Reference proteome</keyword>
<dbReference type="Pfam" id="PF00501">
    <property type="entry name" value="AMP-binding"/>
    <property type="match status" value="1"/>
</dbReference>
<keyword evidence="2 7" id="KW-0436">Ligase</keyword>
<feature type="domain" description="AMP-binding enzyme C-terminal" evidence="6">
    <location>
        <begin position="431"/>
        <end position="509"/>
    </location>
</feature>
<dbReference type="InterPro" id="IPR045851">
    <property type="entry name" value="AMP-bd_C_sf"/>
</dbReference>
<evidence type="ECO:0000313" key="7">
    <source>
        <dbReference type="EMBL" id="MBH8588545.1"/>
    </source>
</evidence>
<dbReference type="PANTHER" id="PTHR43605:SF10">
    <property type="entry name" value="ACYL-COA SYNTHETASE MEDIUM CHAIN FAMILY MEMBER 3"/>
    <property type="match status" value="1"/>
</dbReference>
<proteinExistence type="inferred from homology"/>
<dbReference type="Pfam" id="PF13193">
    <property type="entry name" value="AMP-binding_C"/>
    <property type="match status" value="1"/>
</dbReference>
<gene>
    <name evidence="7" type="ORF">I8U22_06890</name>
</gene>
<evidence type="ECO:0000256" key="2">
    <source>
        <dbReference type="ARBA" id="ARBA00022598"/>
    </source>
</evidence>
<comment type="similarity">
    <text evidence="1">Belongs to the ATP-dependent AMP-binding enzyme family.</text>
</comment>
<dbReference type="InterPro" id="IPR042099">
    <property type="entry name" value="ANL_N_sf"/>
</dbReference>